<name>A0A0D1D383_9RHOB</name>
<protein>
    <submittedName>
        <fullName evidence="3">MshD_3 protein</fullName>
        <ecNumber evidence="3">2.3.1.189</ecNumber>
    </submittedName>
</protein>
<dbReference type="InterPro" id="IPR050769">
    <property type="entry name" value="NAT_camello-type"/>
</dbReference>
<dbReference type="SUPFAM" id="SSF55729">
    <property type="entry name" value="Acyl-CoA N-acyltransferases (Nat)"/>
    <property type="match status" value="1"/>
</dbReference>
<keyword evidence="1 3" id="KW-0808">Transferase</keyword>
<dbReference type="OrthoDB" id="273614at2"/>
<dbReference type="InterPro" id="IPR016181">
    <property type="entry name" value="Acyl_CoA_acyltransferase"/>
</dbReference>
<proteinExistence type="predicted"/>
<reference evidence="3 4" key="1">
    <citation type="submission" date="2015-02" db="EMBL/GenBank/DDBJ databases">
        <title>Genome Sequence of Jannaschia aquimarina DSM28248, a member of the Roseobacter clade.</title>
        <authorList>
            <person name="Voget S."/>
            <person name="Daniel R."/>
        </authorList>
    </citation>
    <scope>NUCLEOTIDE SEQUENCE [LARGE SCALE GENOMIC DNA]</scope>
    <source>
        <strain evidence="3 4">GSW-M26</strain>
    </source>
</reference>
<dbReference type="Gene3D" id="3.40.630.30">
    <property type="match status" value="1"/>
</dbReference>
<feature type="domain" description="N-acetyltransferase" evidence="2">
    <location>
        <begin position="4"/>
        <end position="162"/>
    </location>
</feature>
<dbReference type="InterPro" id="IPR000182">
    <property type="entry name" value="GNAT_dom"/>
</dbReference>
<dbReference type="PROSITE" id="PS51186">
    <property type="entry name" value="GNAT"/>
    <property type="match status" value="1"/>
</dbReference>
<dbReference type="PATRIC" id="fig|935700.4.peg.3984"/>
<dbReference type="EC" id="2.3.1.189" evidence="3"/>
<dbReference type="PANTHER" id="PTHR13947">
    <property type="entry name" value="GNAT FAMILY N-ACETYLTRANSFERASE"/>
    <property type="match status" value="1"/>
</dbReference>
<comment type="caution">
    <text evidence="3">The sequence shown here is derived from an EMBL/GenBank/DDBJ whole genome shotgun (WGS) entry which is preliminary data.</text>
</comment>
<organism evidence="3 4">
    <name type="scientific">Jannaschia aquimarina</name>
    <dbReference type="NCBI Taxonomy" id="935700"/>
    <lineage>
        <taxon>Bacteria</taxon>
        <taxon>Pseudomonadati</taxon>
        <taxon>Pseudomonadota</taxon>
        <taxon>Alphaproteobacteria</taxon>
        <taxon>Rhodobacterales</taxon>
        <taxon>Roseobacteraceae</taxon>
        <taxon>Jannaschia</taxon>
    </lineage>
</organism>
<dbReference type="EMBL" id="JYFE01000074">
    <property type="protein sequence ID" value="KIT14578.1"/>
    <property type="molecule type" value="Genomic_DNA"/>
</dbReference>
<dbReference type="GO" id="GO:0035447">
    <property type="term" value="F:mycothiol synthase activity"/>
    <property type="evidence" value="ECO:0007669"/>
    <property type="project" value="UniProtKB-EC"/>
</dbReference>
<dbReference type="CDD" id="cd04301">
    <property type="entry name" value="NAT_SF"/>
    <property type="match status" value="1"/>
</dbReference>
<evidence type="ECO:0000313" key="4">
    <source>
        <dbReference type="Proteomes" id="UP000032232"/>
    </source>
</evidence>
<dbReference type="Proteomes" id="UP000032232">
    <property type="component" value="Unassembled WGS sequence"/>
</dbReference>
<keyword evidence="4" id="KW-1185">Reference proteome</keyword>
<evidence type="ECO:0000256" key="1">
    <source>
        <dbReference type="ARBA" id="ARBA00022679"/>
    </source>
</evidence>
<dbReference type="STRING" id="935700.jaqu_38690"/>
<gene>
    <name evidence="3" type="primary">mshD_3</name>
    <name evidence="3" type="ORF">jaqu_38690</name>
</gene>
<evidence type="ECO:0000259" key="2">
    <source>
        <dbReference type="PROSITE" id="PS51186"/>
    </source>
</evidence>
<dbReference type="PANTHER" id="PTHR13947:SF37">
    <property type="entry name" value="LD18367P"/>
    <property type="match status" value="1"/>
</dbReference>
<keyword evidence="3" id="KW-0012">Acyltransferase</keyword>
<dbReference type="Pfam" id="PF00583">
    <property type="entry name" value="Acetyltransf_1"/>
    <property type="match status" value="1"/>
</dbReference>
<dbReference type="GO" id="GO:0008080">
    <property type="term" value="F:N-acetyltransferase activity"/>
    <property type="evidence" value="ECO:0007669"/>
    <property type="project" value="InterPro"/>
</dbReference>
<dbReference type="RefSeq" id="WP_043920600.1">
    <property type="nucleotide sequence ID" value="NZ_FZPF01000012.1"/>
</dbReference>
<dbReference type="AlphaFoldDB" id="A0A0D1D383"/>
<sequence length="171" mass="19185">MMGWAFRDLEPGDAGWVASRHGALYWSDEGYDIRFEALVLRLLADFIETRGPQERAWIAVRAQARLGCIFCTRPAPDIAKLRMFLVEPEARGTGLAQALLDHCMAHARETGADRLVLWTHESHRAAGRLYARNGFRLVDQKPVVAWGQPTVEQNWEIGLRGEVGASAESRT</sequence>
<accession>A0A0D1D383</accession>
<evidence type="ECO:0000313" key="3">
    <source>
        <dbReference type="EMBL" id="KIT14578.1"/>
    </source>
</evidence>